<dbReference type="EMBL" id="JBHLUU010000121">
    <property type="protein sequence ID" value="MFC0477416.1"/>
    <property type="molecule type" value="Genomic_DNA"/>
</dbReference>
<proteinExistence type="predicted"/>
<dbReference type="RefSeq" id="WP_340906772.1">
    <property type="nucleotide sequence ID" value="NZ_JBHLUU010000121.1"/>
</dbReference>
<reference evidence="1 2" key="1">
    <citation type="submission" date="2024-09" db="EMBL/GenBank/DDBJ databases">
        <authorList>
            <person name="Sun Q."/>
            <person name="Mori K."/>
        </authorList>
    </citation>
    <scope>NUCLEOTIDE SEQUENCE [LARGE SCALE GENOMIC DNA]</scope>
    <source>
        <strain evidence="1 2">CGMCC 1.9126</strain>
    </source>
</reference>
<evidence type="ECO:0008006" key="3">
    <source>
        <dbReference type="Google" id="ProtNLM"/>
    </source>
</evidence>
<evidence type="ECO:0000313" key="1">
    <source>
        <dbReference type="EMBL" id="MFC0477416.1"/>
    </source>
</evidence>
<gene>
    <name evidence="1" type="ORF">ACFFHF_19655</name>
</gene>
<name>A0ABV6KVR4_9BACI</name>
<sequence>MNVEHGHDHNKIDLKHNDYSIDSELNVEWKVYPEKTIPNKDVEISITIKDKHGYSATSFAVIHEKQMHLLAISKDLSSFQHLHPEYRGEGQFVVKTQFPKAGSYRLFADFMPENGSQQLATFDIQTTGKETKEMIIPDKEFNKTVNDLHFELKFKALTAHQHLQMAFTVKDANSMEPIELETYLGSAGHVVIVSEDLEIFLHVHPTDETSIEQTVSYTTSFPAPGIYKMWGQFKFKGNLYTVPFVIPVPHELI</sequence>
<dbReference type="Proteomes" id="UP001589738">
    <property type="component" value="Unassembled WGS sequence"/>
</dbReference>
<organism evidence="1 2">
    <name type="scientific">Robertmurraya beringensis</name>
    <dbReference type="NCBI Taxonomy" id="641660"/>
    <lineage>
        <taxon>Bacteria</taxon>
        <taxon>Bacillati</taxon>
        <taxon>Bacillota</taxon>
        <taxon>Bacilli</taxon>
        <taxon>Bacillales</taxon>
        <taxon>Bacillaceae</taxon>
        <taxon>Robertmurraya</taxon>
    </lineage>
</organism>
<accession>A0ABV6KVR4</accession>
<protein>
    <recommendedName>
        <fullName evidence="3">Secreted protein</fullName>
    </recommendedName>
</protein>
<evidence type="ECO:0000313" key="2">
    <source>
        <dbReference type="Proteomes" id="UP001589738"/>
    </source>
</evidence>
<comment type="caution">
    <text evidence="1">The sequence shown here is derived from an EMBL/GenBank/DDBJ whole genome shotgun (WGS) entry which is preliminary data.</text>
</comment>
<keyword evidence="2" id="KW-1185">Reference proteome</keyword>